<dbReference type="EMBL" id="KZ824317">
    <property type="protein sequence ID" value="RAL08281.1"/>
    <property type="molecule type" value="Genomic_DNA"/>
</dbReference>
<accession>A0A395HK39</accession>
<evidence type="ECO:0008006" key="4">
    <source>
        <dbReference type="Google" id="ProtNLM"/>
    </source>
</evidence>
<dbReference type="RefSeq" id="XP_025547435.1">
    <property type="nucleotide sequence ID" value="XM_025699382.1"/>
</dbReference>
<organism evidence="2 3">
    <name type="scientific">Aspergillus homomorphus (strain CBS 101889)</name>
    <dbReference type="NCBI Taxonomy" id="1450537"/>
    <lineage>
        <taxon>Eukaryota</taxon>
        <taxon>Fungi</taxon>
        <taxon>Dikarya</taxon>
        <taxon>Ascomycota</taxon>
        <taxon>Pezizomycotina</taxon>
        <taxon>Eurotiomycetes</taxon>
        <taxon>Eurotiomycetidae</taxon>
        <taxon>Eurotiales</taxon>
        <taxon>Aspergillaceae</taxon>
        <taxon>Aspergillus</taxon>
        <taxon>Aspergillus subgen. Circumdati</taxon>
    </lineage>
</organism>
<dbReference type="InterPro" id="IPR017853">
    <property type="entry name" value="GH"/>
</dbReference>
<feature type="signal peptide" evidence="1">
    <location>
        <begin position="1"/>
        <end position="19"/>
    </location>
</feature>
<dbReference type="Proteomes" id="UP000248961">
    <property type="component" value="Unassembled WGS sequence"/>
</dbReference>
<name>A0A395HK39_ASPHC</name>
<evidence type="ECO:0000256" key="1">
    <source>
        <dbReference type="SAM" id="SignalP"/>
    </source>
</evidence>
<reference evidence="2 3" key="1">
    <citation type="submission" date="2018-02" db="EMBL/GenBank/DDBJ databases">
        <title>The genomes of Aspergillus section Nigri reveals drivers in fungal speciation.</title>
        <authorList>
            <consortium name="DOE Joint Genome Institute"/>
            <person name="Vesth T.C."/>
            <person name="Nybo J."/>
            <person name="Theobald S."/>
            <person name="Brandl J."/>
            <person name="Frisvad J.C."/>
            <person name="Nielsen K.F."/>
            <person name="Lyhne E.K."/>
            <person name="Kogle M.E."/>
            <person name="Kuo A."/>
            <person name="Riley R."/>
            <person name="Clum A."/>
            <person name="Nolan M."/>
            <person name="Lipzen A."/>
            <person name="Salamov A."/>
            <person name="Henrissat B."/>
            <person name="Wiebenga A."/>
            <person name="De vries R.P."/>
            <person name="Grigoriev I.V."/>
            <person name="Mortensen U.H."/>
            <person name="Andersen M.R."/>
            <person name="Baker S.E."/>
        </authorList>
    </citation>
    <scope>NUCLEOTIDE SEQUENCE [LARGE SCALE GENOMIC DNA]</scope>
    <source>
        <strain evidence="2 3">CBS 101889</strain>
    </source>
</reference>
<dbReference type="SUPFAM" id="SSF51445">
    <property type="entry name" value="(Trans)glycosidases"/>
    <property type="match status" value="1"/>
</dbReference>
<dbReference type="AlphaFoldDB" id="A0A395HK39"/>
<gene>
    <name evidence="2" type="ORF">BO97DRAFT_461810</name>
</gene>
<sequence length="581" mass="64035">MWPTLNALAALAIVPLSAAFNNPPGVDIWCGKAYRASNTSFNPEGWFEEPSHSPTPLLNLKVRPRMSIYLSNDADASLLVDTGVSHSVGDPLPFTAGIDYSAHDLHLTIEISDPKGRPVSSIQNHTLSLDTLNNKIPISLHELPAQLQPYTVTMHATLTPINTSTKPTTFTRTTELYHLPRRTDGGSATRIDNLYGGLAYQTSHEETWTSIFPYTYYAQWTLYWNTSPSTLETFTEEGYNVIHIVPTGALSSTPFPWETLSPYLDLADSHSLKLQWDLQWDPTNQTTALDHIAKMHTHPSLLLWYLADEPDGKGAQPLSAPHEAYTLLKTLDPYHPVSLALNCANFHYREYAAGADIIISDVYPVATNTSWCSVYGTPCNATYGCCGCDDCEGRFEDIAVRLDTFKAFDEVVGWEKVHWGAPQAFGEESFWTRLPTAAEEVVMDVLSVNHGALGVVMWDFPTSAEISAVTRGLARVLTDEDVTRFLVGVGRRRVSVGGGVERVDAAVWVDDNAKKALVSVVNLNYEATGKVDVQIEGGWTVGRIEKVLWGAVRWEVGDGRLKVDGLHGLDVSMLIVEVVSK</sequence>
<protein>
    <recommendedName>
        <fullName evidence="4">Glycoside hydrolase</fullName>
    </recommendedName>
</protein>
<dbReference type="VEuPathDB" id="FungiDB:BO97DRAFT_461810"/>
<dbReference type="Gene3D" id="3.20.20.80">
    <property type="entry name" value="Glycosidases"/>
    <property type="match status" value="1"/>
</dbReference>
<evidence type="ECO:0000313" key="2">
    <source>
        <dbReference type="EMBL" id="RAL08281.1"/>
    </source>
</evidence>
<dbReference type="STRING" id="1450537.A0A395HK39"/>
<keyword evidence="1" id="KW-0732">Signal</keyword>
<dbReference type="OrthoDB" id="2338662at2759"/>
<keyword evidence="3" id="KW-1185">Reference proteome</keyword>
<proteinExistence type="predicted"/>
<dbReference type="GeneID" id="37203671"/>
<evidence type="ECO:0000313" key="3">
    <source>
        <dbReference type="Proteomes" id="UP000248961"/>
    </source>
</evidence>
<feature type="chain" id="PRO_5017464352" description="Glycoside hydrolase" evidence="1">
    <location>
        <begin position="20"/>
        <end position="581"/>
    </location>
</feature>